<name>V5SFE3_9HYPH</name>
<proteinExistence type="predicted"/>
<dbReference type="Proteomes" id="UP000018542">
    <property type="component" value="Chromosome"/>
</dbReference>
<gene>
    <name evidence="1" type="ORF">W911_13760</name>
</gene>
<dbReference type="Gene3D" id="3.90.1720.80">
    <property type="match status" value="1"/>
</dbReference>
<evidence type="ECO:0008006" key="3">
    <source>
        <dbReference type="Google" id="ProtNLM"/>
    </source>
</evidence>
<dbReference type="InterPro" id="IPR025562">
    <property type="entry name" value="Tae4"/>
</dbReference>
<dbReference type="STRING" id="1029756.W911_13760"/>
<sequence>MIEFNDLWRGHPINQSMQSPCIAPHNLTNMEGRAILRGFPVFSNQCAIRMGIALRQAGVQPAQLSGITHCGVHPRSDMHFINATQLANGIARGGIAGLGPRERYAAAEAAEFYPKIFGRTGIIYIQDYWRRSTDSGRPTGDHIDVWNGYRSSAKWLMEWFSWLGYYSNYAEAGEIWFWEVK</sequence>
<dbReference type="KEGG" id="hni:W911_13760"/>
<evidence type="ECO:0000313" key="1">
    <source>
        <dbReference type="EMBL" id="AHB49238.1"/>
    </source>
</evidence>
<dbReference type="EMBL" id="CP006912">
    <property type="protein sequence ID" value="AHB49238.1"/>
    <property type="molecule type" value="Genomic_DNA"/>
</dbReference>
<dbReference type="AlphaFoldDB" id="V5SFE3"/>
<dbReference type="HOGENOM" id="CLU_109722_0_0_5"/>
<organism evidence="1 2">
    <name type="scientific">Hyphomicrobium nitrativorans NL23</name>
    <dbReference type="NCBI Taxonomy" id="1029756"/>
    <lineage>
        <taxon>Bacteria</taxon>
        <taxon>Pseudomonadati</taxon>
        <taxon>Pseudomonadota</taxon>
        <taxon>Alphaproteobacteria</taxon>
        <taxon>Hyphomicrobiales</taxon>
        <taxon>Hyphomicrobiaceae</taxon>
        <taxon>Hyphomicrobium</taxon>
    </lineage>
</organism>
<keyword evidence="2" id="KW-1185">Reference proteome</keyword>
<accession>V5SFE3</accession>
<dbReference type="Pfam" id="PF14113">
    <property type="entry name" value="Tae4"/>
    <property type="match status" value="1"/>
</dbReference>
<evidence type="ECO:0000313" key="2">
    <source>
        <dbReference type="Proteomes" id="UP000018542"/>
    </source>
</evidence>
<protein>
    <recommendedName>
        <fullName evidence="3">Type VI secretion system (T6SS), amidase effector protein 4</fullName>
    </recommendedName>
</protein>
<dbReference type="OrthoDB" id="1262040at2"/>
<dbReference type="PATRIC" id="fig|1029756.8.peg.2865"/>
<reference evidence="1 2" key="1">
    <citation type="journal article" date="2014" name="Genome Announc.">
        <title>Complete Genome Sequence of Hyphomicrobium nitrativorans Strain NL23, a Denitrifying Bacterium Isolated from Biofilm of a Methanol-Fed Denitrification System Treating Seawater at the Montreal Biodome.</title>
        <authorList>
            <person name="Martineau C."/>
            <person name="Villeneuve C."/>
            <person name="Mauffrey F."/>
            <person name="Villemur R."/>
        </authorList>
    </citation>
    <scope>NUCLEOTIDE SEQUENCE [LARGE SCALE GENOMIC DNA]</scope>
    <source>
        <strain evidence="1">NL23</strain>
    </source>
</reference>
<dbReference type="RefSeq" id="WP_023788073.1">
    <property type="nucleotide sequence ID" value="NC_022997.1"/>
</dbReference>